<feature type="transmembrane region" description="Helical" evidence="7">
    <location>
        <begin position="261"/>
        <end position="279"/>
    </location>
</feature>
<keyword evidence="8" id="KW-0175">Coiled coil</keyword>
<evidence type="ECO:0000256" key="4">
    <source>
        <dbReference type="ARBA" id="ARBA00022692"/>
    </source>
</evidence>
<evidence type="ECO:0000256" key="6">
    <source>
        <dbReference type="ARBA" id="ARBA00023136"/>
    </source>
</evidence>
<sequence>SPVSYLQISIRTAEVNIPLHLPCRLCALNQHTDLQPSFNQTFSPNHAPQTDEQDTSTYPSEHPSLFSMANRVAERIGSATNEVENLNLDEKIISPSPPELNNLKETLDENEASNDVERARLLYHSREEITASPKAVSSARLAVLWMVLNTVATISIVFTNKAIFSEPSLKLAQLTFAAFHFTITWLTLYVLSRPRFSMFMPKKVTIREIIPLSVVMGLNVILPNLSLAFSTVTFYQVARILLTPTVALMNYILYKSTLPRNAILALIPACLGVGMVSYYDSKPSSDATVKTTSYLGVLFACTGIFASSLYTVWISSYHKKLKMDSMQLLFNQTPLAAFMLLFVIPFVDVFPVWTEVPVNKWLLIMMSGFFACLINISQFFIIAQTGPVSSTVVGHVKTCSIVAIGWIISGRALGDKALVGVFIAILGIITLPNPQPLISKVPKISNTLKHLYI</sequence>
<feature type="transmembrane region" description="Helical" evidence="7">
    <location>
        <begin position="335"/>
        <end position="354"/>
    </location>
</feature>
<keyword evidence="7" id="KW-0968">Cytoplasmic vesicle</keyword>
<keyword evidence="6 7" id="KW-0472">Membrane</keyword>
<keyword evidence="7" id="KW-0813">Transport</keyword>
<evidence type="ECO:0000256" key="9">
    <source>
        <dbReference type="SAM" id="MobiDB-lite"/>
    </source>
</evidence>
<evidence type="ECO:0000256" key="7">
    <source>
        <dbReference type="RuleBase" id="RU367097"/>
    </source>
</evidence>
<dbReference type="Pfam" id="PF00892">
    <property type="entry name" value="EamA"/>
    <property type="match status" value="1"/>
</dbReference>
<keyword evidence="7" id="KW-0762">Sugar transport</keyword>
<feature type="domain" description="EamA" evidence="10">
    <location>
        <begin position="295"/>
        <end position="429"/>
    </location>
</feature>
<proteinExistence type="inferred from homology"/>
<feature type="non-terminal residue" evidence="11">
    <location>
        <position position="1"/>
    </location>
</feature>
<keyword evidence="7" id="KW-0256">Endoplasmic reticulum</keyword>
<feature type="coiled-coil region" evidence="8">
    <location>
        <begin position="69"/>
        <end position="120"/>
    </location>
</feature>
<dbReference type="GO" id="GO:0000139">
    <property type="term" value="C:Golgi membrane"/>
    <property type="evidence" value="ECO:0007669"/>
    <property type="project" value="UniProtKB-SubCell"/>
</dbReference>
<feature type="transmembrane region" description="Helical" evidence="7">
    <location>
        <begin position="392"/>
        <end position="411"/>
    </location>
</feature>
<dbReference type="InterPro" id="IPR050186">
    <property type="entry name" value="TPT_transporter"/>
</dbReference>
<evidence type="ECO:0000256" key="5">
    <source>
        <dbReference type="ARBA" id="ARBA00022989"/>
    </source>
</evidence>
<dbReference type="AlphaFoldDB" id="A0A9W4CZU1"/>
<feature type="transmembrane region" description="Helical" evidence="7">
    <location>
        <begin position="171"/>
        <end position="192"/>
    </location>
</feature>
<dbReference type="EMBL" id="CAJHIT010000005">
    <property type="protein sequence ID" value="CAD6501723.1"/>
    <property type="molecule type" value="Genomic_DNA"/>
</dbReference>
<name>A0A9W4CZU1_BLUGR</name>
<gene>
    <name evidence="11" type="ORF">BGTH12_LOCUS3081</name>
</gene>
<protein>
    <recommendedName>
        <fullName evidence="7">GDP-mannose transporter</fullName>
        <shortName evidence="7">GMT</shortName>
    </recommendedName>
</protein>
<feature type="transmembrane region" description="Helical" evidence="7">
    <location>
        <begin position="291"/>
        <end position="314"/>
    </location>
</feature>
<evidence type="ECO:0000256" key="1">
    <source>
        <dbReference type="ARBA" id="ARBA00003420"/>
    </source>
</evidence>
<comment type="subunit">
    <text evidence="3 7">Homooligomer.</text>
</comment>
<feature type="region of interest" description="Disordered" evidence="9">
    <location>
        <begin position="37"/>
        <end position="60"/>
    </location>
</feature>
<feature type="transmembrane region" description="Helical" evidence="7">
    <location>
        <begin position="417"/>
        <end position="434"/>
    </location>
</feature>
<evidence type="ECO:0000259" key="10">
    <source>
        <dbReference type="Pfam" id="PF00892"/>
    </source>
</evidence>
<keyword evidence="5 7" id="KW-1133">Transmembrane helix</keyword>
<comment type="function">
    <text evidence="1 7">Involved in the import of GDP-mannose from the cytoplasm into the Golgi lumen.</text>
</comment>
<organism evidence="11 12">
    <name type="scientific">Blumeria graminis f. sp. triticale</name>
    <dbReference type="NCBI Taxonomy" id="1689686"/>
    <lineage>
        <taxon>Eukaryota</taxon>
        <taxon>Fungi</taxon>
        <taxon>Dikarya</taxon>
        <taxon>Ascomycota</taxon>
        <taxon>Pezizomycotina</taxon>
        <taxon>Leotiomycetes</taxon>
        <taxon>Erysiphales</taxon>
        <taxon>Erysiphaceae</taxon>
        <taxon>Blumeria</taxon>
    </lineage>
</organism>
<dbReference type="InterPro" id="IPR000620">
    <property type="entry name" value="EamA_dom"/>
</dbReference>
<comment type="caution">
    <text evidence="11">The sequence shown here is derived from an EMBL/GenBank/DDBJ whole genome shotgun (WGS) entry which is preliminary data.</text>
</comment>
<keyword evidence="4 7" id="KW-0812">Transmembrane</keyword>
<accession>A0A9W4CZU1</accession>
<evidence type="ECO:0000313" key="12">
    <source>
        <dbReference type="Proteomes" id="UP000683417"/>
    </source>
</evidence>
<evidence type="ECO:0000256" key="2">
    <source>
        <dbReference type="ARBA" id="ARBA00010425"/>
    </source>
</evidence>
<evidence type="ECO:0000313" key="11">
    <source>
        <dbReference type="EMBL" id="CAD6501723.1"/>
    </source>
</evidence>
<feature type="transmembrane region" description="Helical" evidence="7">
    <location>
        <begin position="360"/>
        <end position="380"/>
    </location>
</feature>
<dbReference type="GO" id="GO:0030659">
    <property type="term" value="C:cytoplasmic vesicle membrane"/>
    <property type="evidence" value="ECO:0007669"/>
    <property type="project" value="UniProtKB-SubCell"/>
</dbReference>
<comment type="subcellular location">
    <subcellularLocation>
        <location evidence="7">Golgi apparatus membrane</location>
        <topology evidence="7">Multi-pass membrane protein</topology>
    </subcellularLocation>
    <subcellularLocation>
        <location evidence="7">Cytoplasmic vesicle membrane</location>
        <topology evidence="7">Multi-pass membrane protein</topology>
    </subcellularLocation>
    <subcellularLocation>
        <location evidence="7">Endoplasmic reticulum membrane</location>
        <topology evidence="7">Multi-pass membrane protein</topology>
    </subcellularLocation>
</comment>
<feature type="transmembrane region" description="Helical" evidence="7">
    <location>
        <begin position="141"/>
        <end position="159"/>
    </location>
</feature>
<dbReference type="Proteomes" id="UP000683417">
    <property type="component" value="Unassembled WGS sequence"/>
</dbReference>
<comment type="similarity">
    <text evidence="2 7">Belongs to the TPT transporter family. SLC35D subfamily.</text>
</comment>
<dbReference type="PANTHER" id="PTHR11132">
    <property type="entry name" value="SOLUTE CARRIER FAMILY 35"/>
    <property type="match status" value="1"/>
</dbReference>
<reference evidence="11" key="1">
    <citation type="submission" date="2020-10" db="EMBL/GenBank/DDBJ databases">
        <authorList>
            <person name="Muller C M."/>
        </authorList>
    </citation>
    <scope>NUCLEOTIDE SEQUENCE</scope>
    <source>
        <strain evidence="11">THUN-12</strain>
    </source>
</reference>
<keyword evidence="7" id="KW-0333">Golgi apparatus</keyword>
<dbReference type="GO" id="GO:0005789">
    <property type="term" value="C:endoplasmic reticulum membrane"/>
    <property type="evidence" value="ECO:0007669"/>
    <property type="project" value="UniProtKB-SubCell"/>
</dbReference>
<evidence type="ECO:0000256" key="3">
    <source>
        <dbReference type="ARBA" id="ARBA00011182"/>
    </source>
</evidence>
<evidence type="ECO:0000256" key="8">
    <source>
        <dbReference type="SAM" id="Coils"/>
    </source>
</evidence>
<feature type="compositionally biased region" description="Polar residues" evidence="9">
    <location>
        <begin position="37"/>
        <end position="59"/>
    </location>
</feature>